<reference evidence="1 2" key="1">
    <citation type="submission" date="2019-10" db="EMBL/GenBank/DDBJ databases">
        <title>Taxonomy of Antarctic Massilia spp.: description of Massilia rubra sp. nov., Massilia aquatica sp. nov., Massilia mucilaginosa sp. nov., Massilia frigida sp. nov. isolated from streams, lakes and regoliths.</title>
        <authorList>
            <person name="Holochova P."/>
            <person name="Sedlacek I."/>
            <person name="Kralova S."/>
            <person name="Maslanova I."/>
            <person name="Busse H.-J."/>
            <person name="Stankova E."/>
            <person name="Vrbovska V."/>
            <person name="Kovarovic V."/>
            <person name="Bartak M."/>
            <person name="Svec P."/>
            <person name="Pantucek R."/>
        </authorList>
    </citation>
    <scope>NUCLEOTIDE SEQUENCE [LARGE SCALE GENOMIC DNA]</scope>
    <source>
        <strain evidence="1 2">CCM 8733</strain>
    </source>
</reference>
<evidence type="ECO:0000313" key="1">
    <source>
        <dbReference type="EMBL" id="NHZ93103.1"/>
    </source>
</evidence>
<dbReference type="Proteomes" id="UP000609726">
    <property type="component" value="Unassembled WGS sequence"/>
</dbReference>
<evidence type="ECO:0000313" key="2">
    <source>
        <dbReference type="Proteomes" id="UP000609726"/>
    </source>
</evidence>
<name>A0ABX0P240_9BURK</name>
<comment type="caution">
    <text evidence="1">The sequence shown here is derived from an EMBL/GenBank/DDBJ whole genome shotgun (WGS) entry which is preliminary data.</text>
</comment>
<accession>A0ABX0P240</accession>
<gene>
    <name evidence="1" type="ORF">F2P45_29440</name>
</gene>
<organism evidence="1 2">
    <name type="scientific">Massilia mucilaginosa</name>
    <dbReference type="NCBI Taxonomy" id="2609282"/>
    <lineage>
        <taxon>Bacteria</taxon>
        <taxon>Pseudomonadati</taxon>
        <taxon>Pseudomonadota</taxon>
        <taxon>Betaproteobacteria</taxon>
        <taxon>Burkholderiales</taxon>
        <taxon>Oxalobacteraceae</taxon>
        <taxon>Telluria group</taxon>
        <taxon>Massilia</taxon>
    </lineage>
</organism>
<dbReference type="EMBL" id="WHJH01000062">
    <property type="protein sequence ID" value="NHZ93103.1"/>
    <property type="molecule type" value="Genomic_DNA"/>
</dbReference>
<proteinExistence type="predicted"/>
<dbReference type="RefSeq" id="WP_166881793.1">
    <property type="nucleotide sequence ID" value="NZ_WHJH01000062.1"/>
</dbReference>
<protein>
    <submittedName>
        <fullName evidence="1">Uncharacterized protein</fullName>
    </submittedName>
</protein>
<sequence>MTTKEGGVVEAPRKKVGPKFKLQGGQRKQVFLDDASVAEAKRLGKGEVSAGIRIALQHTAESGFKQPSVGGRTFRAAYWTDGQSDVCLTTEEHSELPEHELLMEAARQARDSGLVIGAGQIMIGDYRIK</sequence>
<keyword evidence="2" id="KW-1185">Reference proteome</keyword>